<dbReference type="Pfam" id="PF22679">
    <property type="entry name" value="T1R_D3-like"/>
    <property type="match status" value="1"/>
</dbReference>
<reference evidence="3" key="1">
    <citation type="journal article" date="2019" name="Int. J. Syst. Evol. Microbiol.">
        <title>The Global Catalogue of Microorganisms (GCM) 10K type strain sequencing project: providing services to taxonomists for standard genome sequencing and annotation.</title>
        <authorList>
            <consortium name="The Broad Institute Genomics Platform"/>
            <consortium name="The Broad Institute Genome Sequencing Center for Infectious Disease"/>
            <person name="Wu L."/>
            <person name="Ma J."/>
        </authorList>
    </citation>
    <scope>NUCLEOTIDE SEQUENCE [LARGE SCALE GENOMIC DNA]</scope>
    <source>
        <strain evidence="3">ZS-22-S1</strain>
    </source>
</reference>
<dbReference type="PANTHER" id="PTHR42927:SF1">
    <property type="entry name" value="HELICASE SUPERFAMILY 1 AND 2 DOMAIN-CONTAINING PROTEIN"/>
    <property type="match status" value="1"/>
</dbReference>
<dbReference type="Gene3D" id="3.90.1570.50">
    <property type="match status" value="1"/>
</dbReference>
<proteinExistence type="predicted"/>
<dbReference type="EC" id="3.1.21.3" evidence="2"/>
<feature type="domain" description="Helicase ATP-binding" evidence="1">
    <location>
        <begin position="310"/>
        <end position="530"/>
    </location>
</feature>
<comment type="caution">
    <text evidence="2">The sequence shown here is derived from an EMBL/GenBank/DDBJ whole genome shotgun (WGS) entry which is preliminary data.</text>
</comment>
<dbReference type="InterPro" id="IPR027417">
    <property type="entry name" value="P-loop_NTPase"/>
</dbReference>
<dbReference type="PANTHER" id="PTHR42927">
    <property type="entry name" value="HELICASE SUPERFAMILY 1 AND 2 DOMAIN-CONTAINING PROTEIN"/>
    <property type="match status" value="1"/>
</dbReference>
<dbReference type="RefSeq" id="WP_378056085.1">
    <property type="nucleotide sequence ID" value="NZ_JBHSIS010000006.1"/>
</dbReference>
<organism evidence="2 3">
    <name type="scientific">Actinophytocola glycyrrhizae</name>
    <dbReference type="NCBI Taxonomy" id="2044873"/>
    <lineage>
        <taxon>Bacteria</taxon>
        <taxon>Bacillati</taxon>
        <taxon>Actinomycetota</taxon>
        <taxon>Actinomycetes</taxon>
        <taxon>Pseudonocardiales</taxon>
        <taxon>Pseudonocardiaceae</taxon>
    </lineage>
</organism>
<evidence type="ECO:0000313" key="2">
    <source>
        <dbReference type="EMBL" id="MFC4854133.1"/>
    </source>
</evidence>
<keyword evidence="2" id="KW-0378">Hydrolase</keyword>
<accession>A0ABV9RZV8</accession>
<dbReference type="EMBL" id="JBHSIS010000006">
    <property type="protein sequence ID" value="MFC4854133.1"/>
    <property type="molecule type" value="Genomic_DNA"/>
</dbReference>
<sequence length="1077" mass="119653">MLAPDGTREEAFETEIAEYLAAHGWEYSESDAGYDVGRAIWPEDVHWWLSETQPEEYAKVVRVGTGAEAADREALLASLVSRLDTPISSGGGTLNVLRRKFSHTRGATAHLRMCQFKPATTLNREVTEQYRKVRLRVVRQVHFSPKRGDSRSIDLVFFVNGLPVATCELKSFFKQKWHTAISQYRNDRNPAGQPLLGFGTRALVHFAVDDDQVHMTTKLAGEKTYFLPFNRGHEDTGAAGNPPNPDGAATSYLWEQVLQRDNWLAILGSQMFLKTEADEDPATGKIKRSTMLMFPRYHQWRAVTKLMDSITEEGTGHRYLIEHSAGSGKTNTIAWTAHRLARLHDQANEKVFDKVLIVSDRRVLDAQLQQAVEQVDDTVGTVAVIDSAAVRRSGGSKSRALLDALTGSALIVVVTIQTFPYVKGLLETTLGDRNFAVLVDEAHTSQSGKTAADLKKVLTEGGQVTDEDEVDSQDVVNQVVEADAARERKIAAETAARAGAQNVSLLAFTATPKAKTKTLFGRENDEGKPVSFDVYPMRQAIEEGFILDVLRGYQTYKTAFEIEQRGENGVVTGITERDGPDDDADRLVDPKIASRKIMRFANLHPANVGQKVAIIVEHFRANVAQLLDGHAKAMVVTNSRQAAVRYKIETDKYLAQKRYGYQSIVAFSDKISDDEYGLTDVTEASMNPGLGSDLAREFRRPEYRLMLVADKFQTGFDQPLLCAMYVDKRLPDVHAVQTLSRLNRTYRAPSGEMKGRTFVLDFVNDPEEIREAFLTYYLEAHVETATDPNLVHRLATKLAQARIYTPADVERYAEAWWTPTQSHAALAAAVTPARDEFVNRWTDANSQQDSQALDELRTFRKDCGSYVRLYDFMSQVVDYGTSDLEKLSEFLRQLTRLLPSEEAGGDVDVSGLELRRVRQIDQGKADIALSGDQDTPSLTSITGVGSRLSRQDPQQELLSEVVARINALFGAEFADPQIEGFVIAAAGLAEEDPRIAEQIDHNAVDQFLASPDLRETLTDAAVLNEGAFGKLTGALTGENERADEFIRLIGAYLYQSRRLRTIDDTEPEAADSSPELP</sequence>
<dbReference type="InterPro" id="IPR014001">
    <property type="entry name" value="Helicase_ATP-bd"/>
</dbReference>
<name>A0ABV9RZV8_9PSEU</name>
<dbReference type="InterPro" id="IPR055180">
    <property type="entry name" value="HsdR_RecA-like_helicase_dom_2"/>
</dbReference>
<dbReference type="Pfam" id="PF18766">
    <property type="entry name" value="SWI2_SNF2"/>
    <property type="match status" value="1"/>
</dbReference>
<dbReference type="GO" id="GO:0009035">
    <property type="term" value="F:type I site-specific deoxyribonuclease activity"/>
    <property type="evidence" value="ECO:0007669"/>
    <property type="project" value="UniProtKB-EC"/>
</dbReference>
<protein>
    <submittedName>
        <fullName evidence="2">Type I restriction endonuclease subunit R</fullName>
        <ecNumber evidence="2">3.1.21.3</ecNumber>
    </submittedName>
</protein>
<keyword evidence="2" id="KW-0540">Nuclease</keyword>
<dbReference type="Pfam" id="PF04313">
    <property type="entry name" value="HSDR_N"/>
    <property type="match status" value="1"/>
</dbReference>
<dbReference type="InterPro" id="IPR040980">
    <property type="entry name" value="SWI2_SNF2"/>
</dbReference>
<evidence type="ECO:0000313" key="3">
    <source>
        <dbReference type="Proteomes" id="UP001595859"/>
    </source>
</evidence>
<dbReference type="SMART" id="SM00487">
    <property type="entry name" value="DEXDc"/>
    <property type="match status" value="1"/>
</dbReference>
<dbReference type="InterPro" id="IPR007409">
    <property type="entry name" value="Restrct_endonuc_type1_HsdR_N"/>
</dbReference>
<dbReference type="Proteomes" id="UP001595859">
    <property type="component" value="Unassembled WGS sequence"/>
</dbReference>
<dbReference type="SUPFAM" id="SSF52540">
    <property type="entry name" value="P-loop containing nucleoside triphosphate hydrolases"/>
    <property type="match status" value="1"/>
</dbReference>
<dbReference type="Gene3D" id="3.40.50.300">
    <property type="entry name" value="P-loop containing nucleotide triphosphate hydrolases"/>
    <property type="match status" value="2"/>
</dbReference>
<gene>
    <name evidence="2" type="ORF">ACFPCV_11535</name>
</gene>
<keyword evidence="2" id="KW-0255">Endonuclease</keyword>
<keyword evidence="3" id="KW-1185">Reference proteome</keyword>
<evidence type="ECO:0000259" key="1">
    <source>
        <dbReference type="PROSITE" id="PS51192"/>
    </source>
</evidence>
<dbReference type="PROSITE" id="PS51192">
    <property type="entry name" value="HELICASE_ATP_BIND_1"/>
    <property type="match status" value="1"/>
</dbReference>